<organism evidence="1 2">
    <name type="scientific">Gossypium raimondii</name>
    <name type="common">Peruvian cotton</name>
    <name type="synonym">Gossypium klotzschianum subsp. raimondii</name>
    <dbReference type="NCBI Taxonomy" id="29730"/>
    <lineage>
        <taxon>Eukaryota</taxon>
        <taxon>Viridiplantae</taxon>
        <taxon>Streptophyta</taxon>
        <taxon>Embryophyta</taxon>
        <taxon>Tracheophyta</taxon>
        <taxon>Spermatophyta</taxon>
        <taxon>Magnoliopsida</taxon>
        <taxon>eudicotyledons</taxon>
        <taxon>Gunneridae</taxon>
        <taxon>Pentapetalae</taxon>
        <taxon>rosids</taxon>
        <taxon>malvids</taxon>
        <taxon>Malvales</taxon>
        <taxon>Malvaceae</taxon>
        <taxon>Malvoideae</taxon>
        <taxon>Gossypium</taxon>
    </lineage>
</organism>
<reference evidence="1 2" key="1">
    <citation type="journal article" date="2019" name="Genome Biol. Evol.">
        <title>Insights into the evolution of the New World diploid cottons (Gossypium, subgenus Houzingenia) based on genome sequencing.</title>
        <authorList>
            <person name="Grover C.E."/>
            <person name="Arick M.A. 2nd"/>
            <person name="Thrash A."/>
            <person name="Conover J.L."/>
            <person name="Sanders W.S."/>
            <person name="Peterson D.G."/>
            <person name="Frelichowski J.E."/>
            <person name="Scheffler J.A."/>
            <person name="Scheffler B.E."/>
            <person name="Wendel J.F."/>
        </authorList>
    </citation>
    <scope>NUCLEOTIDE SEQUENCE [LARGE SCALE GENOMIC DNA]</scope>
    <source>
        <strain evidence="1">8</strain>
        <tissue evidence="1">Leaf</tissue>
    </source>
</reference>
<protein>
    <recommendedName>
        <fullName evidence="3">RNase H type-1 domain-containing protein</fullName>
    </recommendedName>
</protein>
<dbReference type="Proteomes" id="UP000593578">
    <property type="component" value="Unassembled WGS sequence"/>
</dbReference>
<accession>A0A7J8P978</accession>
<comment type="caution">
    <text evidence="1">The sequence shown here is derived from an EMBL/GenBank/DDBJ whole genome shotgun (WGS) entry which is preliminary data.</text>
</comment>
<evidence type="ECO:0000313" key="1">
    <source>
        <dbReference type="EMBL" id="MBA0585733.1"/>
    </source>
</evidence>
<sequence length="38" mass="4301">MGLTDVIVEGDSKSIINKCMTKLVDKSRISEHIRNIQK</sequence>
<dbReference type="AlphaFoldDB" id="A0A7J8P978"/>
<dbReference type="EMBL" id="JABEZZ010000005">
    <property type="protein sequence ID" value="MBA0585733.1"/>
    <property type="molecule type" value="Genomic_DNA"/>
</dbReference>
<name>A0A7J8P978_GOSRA</name>
<proteinExistence type="predicted"/>
<gene>
    <name evidence="1" type="ORF">Gorai_016500</name>
</gene>
<evidence type="ECO:0008006" key="3">
    <source>
        <dbReference type="Google" id="ProtNLM"/>
    </source>
</evidence>
<evidence type="ECO:0000313" key="2">
    <source>
        <dbReference type="Proteomes" id="UP000593578"/>
    </source>
</evidence>